<organism evidence="5 6">
    <name type="scientific">Linnemannia gamsii</name>
    <dbReference type="NCBI Taxonomy" id="64522"/>
    <lineage>
        <taxon>Eukaryota</taxon>
        <taxon>Fungi</taxon>
        <taxon>Fungi incertae sedis</taxon>
        <taxon>Mucoromycota</taxon>
        <taxon>Mortierellomycotina</taxon>
        <taxon>Mortierellomycetes</taxon>
        <taxon>Mortierellales</taxon>
        <taxon>Mortierellaceae</taxon>
        <taxon>Linnemannia</taxon>
    </lineage>
</organism>
<proteinExistence type="inferred from homology"/>
<evidence type="ECO:0000256" key="3">
    <source>
        <dbReference type="ARBA" id="ARBA00022827"/>
    </source>
</evidence>
<dbReference type="PANTHER" id="PTHR46056:SF12">
    <property type="entry name" value="LONG-CHAIN-ALCOHOL OXIDASE"/>
    <property type="match status" value="1"/>
</dbReference>
<feature type="non-terminal residue" evidence="5">
    <location>
        <position position="175"/>
    </location>
</feature>
<comment type="caution">
    <text evidence="5">The sequence shown here is derived from an EMBL/GenBank/DDBJ whole genome shotgun (WGS) entry which is preliminary data.</text>
</comment>
<keyword evidence="3" id="KW-0274">FAD</keyword>
<evidence type="ECO:0000256" key="1">
    <source>
        <dbReference type="ARBA" id="ARBA00010790"/>
    </source>
</evidence>
<comment type="similarity">
    <text evidence="1">Belongs to the GMC oxidoreductase family.</text>
</comment>
<dbReference type="OrthoDB" id="2370239at2759"/>
<keyword evidence="2" id="KW-0285">Flavoprotein</keyword>
<protein>
    <submittedName>
        <fullName evidence="5">Uncharacterized protein</fullName>
    </submittedName>
</protein>
<evidence type="ECO:0000256" key="4">
    <source>
        <dbReference type="ARBA" id="ARBA00023002"/>
    </source>
</evidence>
<gene>
    <name evidence="5" type="ORF">BGZ97_001400</name>
</gene>
<keyword evidence="4" id="KW-0560">Oxidoreductase</keyword>
<dbReference type="PANTHER" id="PTHR46056">
    <property type="entry name" value="LONG-CHAIN-ALCOHOL OXIDASE"/>
    <property type="match status" value="1"/>
</dbReference>
<sequence>MPAAAKPRLTDDQIKVVYAIIDTFIPELTGQELEDFVRNHSNGTNDDALRAFGKSGIMNEDLGRLVIEKLHSLPAEKIEELGTVFKVLNTKVGTLALGGTYGEFPSLSREQRTQIILGWTSSMIGKLRIFSRAMLTLAGISYFSYPVEAAHRAMGYPGADPEMNSERFSSKTFPT</sequence>
<name>A0A9P6QWP9_9FUNG</name>
<dbReference type="AlphaFoldDB" id="A0A9P6QWP9"/>
<evidence type="ECO:0000256" key="2">
    <source>
        <dbReference type="ARBA" id="ARBA00022630"/>
    </source>
</evidence>
<reference evidence="5" key="1">
    <citation type="journal article" date="2020" name="Fungal Divers.">
        <title>Resolving the Mortierellaceae phylogeny through synthesis of multi-gene phylogenetics and phylogenomics.</title>
        <authorList>
            <person name="Vandepol N."/>
            <person name="Liber J."/>
            <person name="Desiro A."/>
            <person name="Na H."/>
            <person name="Kennedy M."/>
            <person name="Barry K."/>
            <person name="Grigoriev I.V."/>
            <person name="Miller A.N."/>
            <person name="O'Donnell K."/>
            <person name="Stajich J.E."/>
            <person name="Bonito G."/>
        </authorList>
    </citation>
    <scope>NUCLEOTIDE SEQUENCE</scope>
    <source>
        <strain evidence="5">NVP60</strain>
    </source>
</reference>
<dbReference type="Proteomes" id="UP000823405">
    <property type="component" value="Unassembled WGS sequence"/>
</dbReference>
<dbReference type="GO" id="GO:0016491">
    <property type="term" value="F:oxidoreductase activity"/>
    <property type="evidence" value="ECO:0007669"/>
    <property type="project" value="UniProtKB-KW"/>
</dbReference>
<dbReference type="EMBL" id="JAAAIN010001288">
    <property type="protein sequence ID" value="KAG0304616.1"/>
    <property type="molecule type" value="Genomic_DNA"/>
</dbReference>
<keyword evidence="6" id="KW-1185">Reference proteome</keyword>
<evidence type="ECO:0000313" key="5">
    <source>
        <dbReference type="EMBL" id="KAG0304616.1"/>
    </source>
</evidence>
<evidence type="ECO:0000313" key="6">
    <source>
        <dbReference type="Proteomes" id="UP000823405"/>
    </source>
</evidence>
<accession>A0A9P6QWP9</accession>